<organism evidence="1 2">
    <name type="scientific">Amycolatopsis dendrobii</name>
    <dbReference type="NCBI Taxonomy" id="2760662"/>
    <lineage>
        <taxon>Bacteria</taxon>
        <taxon>Bacillati</taxon>
        <taxon>Actinomycetota</taxon>
        <taxon>Actinomycetes</taxon>
        <taxon>Pseudonocardiales</taxon>
        <taxon>Pseudonocardiaceae</taxon>
        <taxon>Amycolatopsis</taxon>
    </lineage>
</organism>
<dbReference type="RefSeq" id="WP_182890628.1">
    <property type="nucleotide sequence ID" value="NZ_JACGZW010000003.1"/>
</dbReference>
<name>A0A7W3ZA41_9PSEU</name>
<sequence length="106" mass="11699">MTNIPTVNRFVLYTLTALDADTVNRRRADAEKQRIEIGDYHDGVVVHVGNTAEAGQTFPMLIVRVWGDAEDSAVNGQVFLDGNDTLWKTSVQAGEGAGAWVWPVRR</sequence>
<evidence type="ECO:0000313" key="2">
    <source>
        <dbReference type="Proteomes" id="UP000526734"/>
    </source>
</evidence>
<dbReference type="EMBL" id="JACGZW010000003">
    <property type="protein sequence ID" value="MBB1153507.1"/>
    <property type="molecule type" value="Genomic_DNA"/>
</dbReference>
<dbReference type="AlphaFoldDB" id="A0A7W3ZA41"/>
<gene>
    <name evidence="1" type="ORF">H4281_10235</name>
</gene>
<dbReference type="Proteomes" id="UP000526734">
    <property type="component" value="Unassembled WGS sequence"/>
</dbReference>
<evidence type="ECO:0000313" key="1">
    <source>
        <dbReference type="EMBL" id="MBB1153507.1"/>
    </source>
</evidence>
<accession>A0A7W3ZA41</accession>
<comment type="caution">
    <text evidence="1">The sequence shown here is derived from an EMBL/GenBank/DDBJ whole genome shotgun (WGS) entry which is preliminary data.</text>
</comment>
<keyword evidence="2" id="KW-1185">Reference proteome</keyword>
<protein>
    <submittedName>
        <fullName evidence="1">Uncharacterized protein</fullName>
    </submittedName>
</protein>
<reference evidence="1 2" key="1">
    <citation type="submission" date="2020-08" db="EMBL/GenBank/DDBJ databases">
        <title>Amycolatopsis sp. nov. DR6-1 isolated from Dendrobium heterocarpum.</title>
        <authorList>
            <person name="Tedsree N."/>
            <person name="Kuncharoen N."/>
            <person name="Likhitwitayawuid K."/>
            <person name="Tanasupawat S."/>
        </authorList>
    </citation>
    <scope>NUCLEOTIDE SEQUENCE [LARGE SCALE GENOMIC DNA]</scope>
    <source>
        <strain evidence="1 2">DR6-1</strain>
    </source>
</reference>
<proteinExistence type="predicted"/>